<dbReference type="OrthoDB" id="9994419at2759"/>
<reference evidence="1 2" key="1">
    <citation type="journal article" date="2016" name="Proc. Natl. Acad. Sci. U.S.A.">
        <title>Comparative genomics of biotechnologically important yeasts.</title>
        <authorList>
            <person name="Riley R."/>
            <person name="Haridas S."/>
            <person name="Wolfe K.H."/>
            <person name="Lopes M.R."/>
            <person name="Hittinger C.T."/>
            <person name="Goeker M."/>
            <person name="Salamov A.A."/>
            <person name="Wisecaver J.H."/>
            <person name="Long T.M."/>
            <person name="Calvey C.H."/>
            <person name="Aerts A.L."/>
            <person name="Barry K.W."/>
            <person name="Choi C."/>
            <person name="Clum A."/>
            <person name="Coughlan A.Y."/>
            <person name="Deshpande S."/>
            <person name="Douglass A.P."/>
            <person name="Hanson S.J."/>
            <person name="Klenk H.-P."/>
            <person name="LaButti K.M."/>
            <person name="Lapidus A."/>
            <person name="Lindquist E.A."/>
            <person name="Lipzen A.M."/>
            <person name="Meier-Kolthoff J.P."/>
            <person name="Ohm R.A."/>
            <person name="Otillar R.P."/>
            <person name="Pangilinan J.L."/>
            <person name="Peng Y."/>
            <person name="Rokas A."/>
            <person name="Rosa C.A."/>
            <person name="Scheuner C."/>
            <person name="Sibirny A.A."/>
            <person name="Slot J.C."/>
            <person name="Stielow J.B."/>
            <person name="Sun H."/>
            <person name="Kurtzman C.P."/>
            <person name="Blackwell M."/>
            <person name="Grigoriev I.V."/>
            <person name="Jeffries T.W."/>
        </authorList>
    </citation>
    <scope>NUCLEOTIDE SEQUENCE [LARGE SCALE GENOMIC DNA]</scope>
    <source>
        <strain evidence="1 2">NRRL Y-2026</strain>
    </source>
</reference>
<dbReference type="InterPro" id="IPR032675">
    <property type="entry name" value="LRR_dom_sf"/>
</dbReference>
<dbReference type="GeneID" id="30177476"/>
<evidence type="ECO:0008006" key="3">
    <source>
        <dbReference type="Google" id="ProtNLM"/>
    </source>
</evidence>
<dbReference type="AlphaFoldDB" id="A0A1E3NMQ7"/>
<dbReference type="STRING" id="763406.A0A1E3NMQ7"/>
<dbReference type="PANTHER" id="PTHR13318">
    <property type="entry name" value="PARTNER OF PAIRED, ISOFORM B-RELATED"/>
    <property type="match status" value="1"/>
</dbReference>
<dbReference type="RefSeq" id="XP_019018523.1">
    <property type="nucleotide sequence ID" value="XM_019160789.1"/>
</dbReference>
<dbReference type="GO" id="GO:0031146">
    <property type="term" value="P:SCF-dependent proteasomal ubiquitin-dependent protein catabolic process"/>
    <property type="evidence" value="ECO:0007669"/>
    <property type="project" value="TreeGrafter"/>
</dbReference>
<proteinExistence type="predicted"/>
<evidence type="ECO:0000313" key="2">
    <source>
        <dbReference type="Proteomes" id="UP000094455"/>
    </source>
</evidence>
<dbReference type="PANTHER" id="PTHR13318:SF95">
    <property type="entry name" value="F-BOX PROTEIN YLR352W"/>
    <property type="match status" value="1"/>
</dbReference>
<dbReference type="Gene3D" id="3.80.10.10">
    <property type="entry name" value="Ribonuclease Inhibitor"/>
    <property type="match status" value="2"/>
</dbReference>
<name>A0A1E3NMQ7_9ASCO</name>
<dbReference type="SUPFAM" id="SSF52047">
    <property type="entry name" value="RNI-like"/>
    <property type="match status" value="1"/>
</dbReference>
<accession>A0A1E3NMQ7</accession>
<organism evidence="1 2">
    <name type="scientific">Pichia membranifaciens NRRL Y-2026</name>
    <dbReference type="NCBI Taxonomy" id="763406"/>
    <lineage>
        <taxon>Eukaryota</taxon>
        <taxon>Fungi</taxon>
        <taxon>Dikarya</taxon>
        <taxon>Ascomycota</taxon>
        <taxon>Saccharomycotina</taxon>
        <taxon>Pichiomycetes</taxon>
        <taxon>Pichiales</taxon>
        <taxon>Pichiaceae</taxon>
        <taxon>Pichia</taxon>
    </lineage>
</organism>
<evidence type="ECO:0000313" key="1">
    <source>
        <dbReference type="EMBL" id="ODQ47410.1"/>
    </source>
</evidence>
<keyword evidence="2" id="KW-1185">Reference proteome</keyword>
<protein>
    <recommendedName>
        <fullName evidence="3">F-box domain-containing protein</fullName>
    </recommendedName>
</protein>
<gene>
    <name evidence="1" type="ORF">PICMEDRAFT_15358</name>
</gene>
<dbReference type="GO" id="GO:0019005">
    <property type="term" value="C:SCF ubiquitin ligase complex"/>
    <property type="evidence" value="ECO:0007669"/>
    <property type="project" value="TreeGrafter"/>
</dbReference>
<dbReference type="Proteomes" id="UP000094455">
    <property type="component" value="Unassembled WGS sequence"/>
</dbReference>
<sequence>MATISYTSLSTFNTGNPNNSNSTSNQILNSDILVGNTDEIAVLAKLFPFSPEITEKIIGYAYYLDSPHVTTDNYVAHGITYEDYENSASSRKMLKTAVSSSASNVTRGRYSNLSNLMLVNSGFYFFCLQYQYKYCSFIRSFSFHKFLLNLLKSNELGYYVEYLDFQEFTAVGLGKSVESIFKIPNLTSVTLLKCLQLCSMNLKTLLLNESIDSDISFEVLDFIFNDLKNLKSLDFCGCSNENLISYFDKLTINNENLKLEKLSFHECLHLPTTTYSKILPFIPNLKRLDLSHTQVTLKTLNQFLNKKIRLTHLSLRKCSHLGTFTEFMRFLKHPAICGSNEDDFEYERDDKDNDDYSEKFQLRWLNIQQCFSSDVLTNEKLNSILDIIAAGAPALRYLNLNGFANLNGEHVRKITESFKELESLNISDVNLNFSDAHDLEIIKELNSLKNLKFLDVSSSVWSFEKLKNLITELDFVQAIEIKPVLSDKLSHLLTFSRIDESGDYSEEYWRAYNNKGTSRRCWIHKVKSVEESILIDNYETEQAGGRLVEWDINSGDLLLNKVKKVDWLGLASVKINCCEDIDYPLQDEDFGNDLSVRGLYKYYSLKV</sequence>
<dbReference type="EMBL" id="KV454002">
    <property type="protein sequence ID" value="ODQ47410.1"/>
    <property type="molecule type" value="Genomic_DNA"/>
</dbReference>